<evidence type="ECO:0000313" key="1">
    <source>
        <dbReference type="EnsemblMetazoa" id="Aqu2.1.32980_001"/>
    </source>
</evidence>
<organism evidence="1">
    <name type="scientific">Amphimedon queenslandica</name>
    <name type="common">Sponge</name>
    <dbReference type="NCBI Taxonomy" id="400682"/>
    <lineage>
        <taxon>Eukaryota</taxon>
        <taxon>Metazoa</taxon>
        <taxon>Porifera</taxon>
        <taxon>Demospongiae</taxon>
        <taxon>Heteroscleromorpha</taxon>
        <taxon>Haplosclerida</taxon>
        <taxon>Niphatidae</taxon>
        <taxon>Amphimedon</taxon>
    </lineage>
</organism>
<name>A0A1X7UYD2_AMPQE</name>
<dbReference type="EnsemblMetazoa" id="Aqu2.1.32980_001">
    <property type="protein sequence ID" value="Aqu2.1.32980_001"/>
    <property type="gene ID" value="Aqu2.1.32980"/>
</dbReference>
<dbReference type="AlphaFoldDB" id="A0A1X7UYD2"/>
<accession>A0A1X7UYD2</accession>
<protein>
    <submittedName>
        <fullName evidence="1">Uncharacterized protein</fullName>
    </submittedName>
</protein>
<sequence>MYLLLFSQIQLSDNVHILFKGNKGRYGASIFVGAFPLVEVFRQIPYNPQCFLALESSKTLPPYRWAERNVTIRFEGNSA</sequence>
<reference evidence="1" key="1">
    <citation type="submission" date="2017-05" db="UniProtKB">
        <authorList>
            <consortium name="EnsemblMetazoa"/>
        </authorList>
    </citation>
    <scope>IDENTIFICATION</scope>
</reference>
<dbReference type="InParanoid" id="A0A1X7UYD2"/>
<proteinExistence type="predicted"/>